<keyword evidence="1" id="KW-1133">Transmembrane helix</keyword>
<organism evidence="2 3">
    <name type="scientific">Thermanaerosceptrum fracticalcis</name>
    <dbReference type="NCBI Taxonomy" id="1712410"/>
    <lineage>
        <taxon>Bacteria</taxon>
        <taxon>Bacillati</taxon>
        <taxon>Bacillota</taxon>
        <taxon>Clostridia</taxon>
        <taxon>Eubacteriales</taxon>
        <taxon>Peptococcaceae</taxon>
        <taxon>Thermanaerosceptrum</taxon>
    </lineage>
</organism>
<dbReference type="AlphaFoldDB" id="A0A7G6E3L2"/>
<sequence length="47" mass="5601">MEINELINKIVIAFSLLGIVLAFRYLDGRAKARKKFRKPKYKQYKLD</sequence>
<dbReference type="Proteomes" id="UP000515847">
    <property type="component" value="Chromosome"/>
</dbReference>
<name>A0A7G6E3L2_THEFR</name>
<evidence type="ECO:0000256" key="1">
    <source>
        <dbReference type="SAM" id="Phobius"/>
    </source>
</evidence>
<feature type="transmembrane region" description="Helical" evidence="1">
    <location>
        <begin position="6"/>
        <end position="26"/>
    </location>
</feature>
<keyword evidence="1" id="KW-0472">Membrane</keyword>
<evidence type="ECO:0000313" key="2">
    <source>
        <dbReference type="EMBL" id="QNB46666.1"/>
    </source>
</evidence>
<accession>A0A7G6E3L2</accession>
<dbReference type="KEGG" id="tfr:BR63_10335"/>
<dbReference type="RefSeq" id="WP_153801992.1">
    <property type="nucleotide sequence ID" value="NZ_CP045798.1"/>
</dbReference>
<protein>
    <submittedName>
        <fullName evidence="2">Uncharacterized protein</fullName>
    </submittedName>
</protein>
<proteinExistence type="predicted"/>
<dbReference type="EMBL" id="CP045798">
    <property type="protein sequence ID" value="QNB46666.1"/>
    <property type="molecule type" value="Genomic_DNA"/>
</dbReference>
<gene>
    <name evidence="2" type="ORF">BR63_10335</name>
</gene>
<reference evidence="2 3" key="1">
    <citation type="journal article" date="2019" name="Front. Microbiol.">
        <title>Thermoanaerosceptrum fracticalcis gen. nov. sp. nov., a Novel Fumarate-Fermenting Microorganism From a Deep Fractured Carbonate Aquifer of the US Great Basin.</title>
        <authorList>
            <person name="Hamilton-Brehm S.D."/>
            <person name="Stewart L.E."/>
            <person name="Zavarin M."/>
            <person name="Caldwell M."/>
            <person name="Lawson P.A."/>
            <person name="Onstott T.C."/>
            <person name="Grzymski J."/>
            <person name="Neveux I."/>
            <person name="Lollar B.S."/>
            <person name="Russell C.E."/>
            <person name="Moser D.P."/>
        </authorList>
    </citation>
    <scope>NUCLEOTIDE SEQUENCE [LARGE SCALE GENOMIC DNA]</scope>
    <source>
        <strain evidence="2 3">DRI-13</strain>
    </source>
</reference>
<evidence type="ECO:0000313" key="3">
    <source>
        <dbReference type="Proteomes" id="UP000515847"/>
    </source>
</evidence>
<keyword evidence="3" id="KW-1185">Reference proteome</keyword>
<keyword evidence="1" id="KW-0812">Transmembrane</keyword>